<accession>A0ABV5LND2</accession>
<dbReference type="InterPro" id="IPR029063">
    <property type="entry name" value="SAM-dependent_MTases_sf"/>
</dbReference>
<keyword evidence="2" id="KW-0808">Transferase</keyword>
<dbReference type="GO" id="GO:0032259">
    <property type="term" value="P:methylation"/>
    <property type="evidence" value="ECO:0007669"/>
    <property type="project" value="UniProtKB-KW"/>
</dbReference>
<feature type="domain" description="Methyltransferase FkbM" evidence="1">
    <location>
        <begin position="23"/>
        <end position="190"/>
    </location>
</feature>
<name>A0ABV5LND2_9ACTN</name>
<sequence>MDTSSKPGWIGLLAPERRTAVVDIGANPIDGDPPYKPLLDAGLCTVTGFEPQAEALAELRAAAGPLETYLPYAVGDGAEHELKVTWMNGMTSLFEPDVERLRTLNEFERYGEVLRRIPVTTTRLDDIAEIAAMDLLKIDVQGSELMIFASGRQKLAGAVAVHTEVGFIPLYRDQPLFADVDAELRAQGFRPHAFAALKRWPLAPGVLDGDIFATHHQVLEADVAYVKDLAHLDRLDREQLVHLAVIAQHVYGSPDLTVRCLAELLGRGEVDREVLDAYGREVGRRITLDGVRSDR</sequence>
<evidence type="ECO:0000259" key="1">
    <source>
        <dbReference type="Pfam" id="PF05050"/>
    </source>
</evidence>
<comment type="caution">
    <text evidence="2">The sequence shown here is derived from an EMBL/GenBank/DDBJ whole genome shotgun (WGS) entry which is preliminary data.</text>
</comment>
<protein>
    <submittedName>
        <fullName evidence="2">FkbM family methyltransferase</fullName>
    </submittedName>
</protein>
<dbReference type="Gene3D" id="3.40.50.150">
    <property type="entry name" value="Vaccinia Virus protein VP39"/>
    <property type="match status" value="1"/>
</dbReference>
<dbReference type="RefSeq" id="WP_380140230.1">
    <property type="nucleotide sequence ID" value="NZ_JBHLUI010000012.1"/>
</dbReference>
<dbReference type="Proteomes" id="UP001589748">
    <property type="component" value="Unassembled WGS sequence"/>
</dbReference>
<evidence type="ECO:0000313" key="2">
    <source>
        <dbReference type="EMBL" id="MFB9375605.1"/>
    </source>
</evidence>
<evidence type="ECO:0000313" key="3">
    <source>
        <dbReference type="Proteomes" id="UP001589748"/>
    </source>
</evidence>
<organism evidence="2 3">
    <name type="scientific">Kineococcus gynurae</name>
    <dbReference type="NCBI Taxonomy" id="452979"/>
    <lineage>
        <taxon>Bacteria</taxon>
        <taxon>Bacillati</taxon>
        <taxon>Actinomycetota</taxon>
        <taxon>Actinomycetes</taxon>
        <taxon>Kineosporiales</taxon>
        <taxon>Kineosporiaceae</taxon>
        <taxon>Kineococcus</taxon>
    </lineage>
</organism>
<dbReference type="InterPro" id="IPR006342">
    <property type="entry name" value="FkbM_mtfrase"/>
</dbReference>
<reference evidence="2 3" key="1">
    <citation type="submission" date="2024-09" db="EMBL/GenBank/DDBJ databases">
        <authorList>
            <person name="Sun Q."/>
            <person name="Mori K."/>
        </authorList>
    </citation>
    <scope>NUCLEOTIDE SEQUENCE [LARGE SCALE GENOMIC DNA]</scope>
    <source>
        <strain evidence="2 3">TISTR 1856</strain>
    </source>
</reference>
<dbReference type="NCBIfam" id="TIGR01444">
    <property type="entry name" value="fkbM_fam"/>
    <property type="match status" value="1"/>
</dbReference>
<gene>
    <name evidence="2" type="ORF">ACFFVI_01360</name>
</gene>
<dbReference type="Pfam" id="PF05050">
    <property type="entry name" value="Methyltransf_21"/>
    <property type="match status" value="1"/>
</dbReference>
<keyword evidence="3" id="KW-1185">Reference proteome</keyword>
<dbReference type="GO" id="GO:0008168">
    <property type="term" value="F:methyltransferase activity"/>
    <property type="evidence" value="ECO:0007669"/>
    <property type="project" value="UniProtKB-KW"/>
</dbReference>
<dbReference type="PANTHER" id="PTHR36973">
    <property type="entry name" value="SLL1456 PROTEIN-RELATED"/>
    <property type="match status" value="1"/>
</dbReference>
<dbReference type="EMBL" id="JBHMDM010000001">
    <property type="protein sequence ID" value="MFB9375605.1"/>
    <property type="molecule type" value="Genomic_DNA"/>
</dbReference>
<dbReference type="PANTHER" id="PTHR36973:SF4">
    <property type="entry name" value="NODULATION PROTEIN"/>
    <property type="match status" value="1"/>
</dbReference>
<keyword evidence="2" id="KW-0489">Methyltransferase</keyword>
<dbReference type="SUPFAM" id="SSF53335">
    <property type="entry name" value="S-adenosyl-L-methionine-dependent methyltransferases"/>
    <property type="match status" value="1"/>
</dbReference>
<dbReference type="InterPro" id="IPR053188">
    <property type="entry name" value="FkbM_Methyltransferase"/>
</dbReference>
<proteinExistence type="predicted"/>